<dbReference type="Proteomes" id="UP000289193">
    <property type="component" value="Unassembled WGS sequence"/>
</dbReference>
<protein>
    <submittedName>
        <fullName evidence="2">Reactive intermediate/imine deaminase</fullName>
    </submittedName>
    <submittedName>
        <fullName evidence="3">Regulator</fullName>
    </submittedName>
</protein>
<dbReference type="PANTHER" id="PTHR11803:SF58">
    <property type="entry name" value="PROTEIN HMF1-RELATED"/>
    <property type="match status" value="1"/>
</dbReference>
<dbReference type="GO" id="GO:0005829">
    <property type="term" value="C:cytosol"/>
    <property type="evidence" value="ECO:0007669"/>
    <property type="project" value="TreeGrafter"/>
</dbReference>
<dbReference type="EMBL" id="PDKM01000005">
    <property type="protein sequence ID" value="RXK09608.1"/>
    <property type="molecule type" value="Genomic_DNA"/>
</dbReference>
<dbReference type="InterPro" id="IPR006056">
    <property type="entry name" value="RidA"/>
</dbReference>
<dbReference type="InterPro" id="IPR006175">
    <property type="entry name" value="YjgF/YER057c/UK114"/>
</dbReference>
<dbReference type="EMBL" id="CP031217">
    <property type="protein sequence ID" value="AXH11343.1"/>
    <property type="molecule type" value="Genomic_DNA"/>
</dbReference>
<reference evidence="2 4" key="2">
    <citation type="submission" date="2018-07" db="EMBL/GenBank/DDBJ databases">
        <title>Complete genome of the Arcobacter bivalviorum type strain LMG 26154.</title>
        <authorList>
            <person name="Miller W.G."/>
            <person name="Yee E."/>
            <person name="Bono J.L."/>
        </authorList>
    </citation>
    <scope>NUCLEOTIDE SEQUENCE [LARGE SCALE GENOMIC DNA]</scope>
    <source>
        <strain evidence="2 4">LMG 26154</strain>
    </source>
</reference>
<evidence type="ECO:0000313" key="5">
    <source>
        <dbReference type="Proteomes" id="UP000289193"/>
    </source>
</evidence>
<dbReference type="NCBIfam" id="TIGR00004">
    <property type="entry name" value="Rid family detoxifying hydrolase"/>
    <property type="match status" value="1"/>
</dbReference>
<dbReference type="CDD" id="cd00448">
    <property type="entry name" value="YjgF_YER057c_UK114_family"/>
    <property type="match status" value="1"/>
</dbReference>
<evidence type="ECO:0000313" key="2">
    <source>
        <dbReference type="EMBL" id="AXH11343.1"/>
    </source>
</evidence>
<name>A0AAX2A981_9BACT</name>
<dbReference type="InterPro" id="IPR035959">
    <property type="entry name" value="RutC-like_sf"/>
</dbReference>
<gene>
    <name evidence="2" type="ORF">ABIV_0312</name>
    <name evidence="3" type="ORF">CRV05_09930</name>
</gene>
<evidence type="ECO:0000313" key="3">
    <source>
        <dbReference type="EMBL" id="RXK09608.1"/>
    </source>
</evidence>
<dbReference type="RefSeq" id="WP_114838224.1">
    <property type="nucleotide sequence ID" value="NZ_CP031217.1"/>
</dbReference>
<comment type="similarity">
    <text evidence="1">Belongs to the RutC family.</text>
</comment>
<sequence>MKEIISTPDAPSAIGPYNQGTSFEKLVFLSGQIPLDPKTMELVGGDDVQAQTKQVMENLKAVLQAANSSFDNVLKTTCYLSDMDNFVAFNEVYAQYFQAETAPARATVAVKTLPKNVLVEVDVIAHKN</sequence>
<accession>A0AAX2A981</accession>
<dbReference type="Gene3D" id="3.30.1330.40">
    <property type="entry name" value="RutC-like"/>
    <property type="match status" value="1"/>
</dbReference>
<dbReference type="KEGG" id="hbv:ABIV_0312"/>
<organism evidence="3 5">
    <name type="scientific">Halarcobacter bivalviorum</name>
    <dbReference type="NCBI Taxonomy" id="663364"/>
    <lineage>
        <taxon>Bacteria</taxon>
        <taxon>Pseudomonadati</taxon>
        <taxon>Campylobacterota</taxon>
        <taxon>Epsilonproteobacteria</taxon>
        <taxon>Campylobacterales</taxon>
        <taxon>Arcobacteraceae</taxon>
        <taxon>Halarcobacter</taxon>
    </lineage>
</organism>
<dbReference type="PANTHER" id="PTHR11803">
    <property type="entry name" value="2-IMINOBUTANOATE/2-IMINOPROPANOATE DEAMINASE RIDA"/>
    <property type="match status" value="1"/>
</dbReference>
<dbReference type="Proteomes" id="UP000253850">
    <property type="component" value="Chromosome"/>
</dbReference>
<dbReference type="Pfam" id="PF01042">
    <property type="entry name" value="Ribonuc_L-PSP"/>
    <property type="match status" value="1"/>
</dbReference>
<dbReference type="SUPFAM" id="SSF55298">
    <property type="entry name" value="YjgF-like"/>
    <property type="match status" value="1"/>
</dbReference>
<evidence type="ECO:0000256" key="1">
    <source>
        <dbReference type="ARBA" id="ARBA00010552"/>
    </source>
</evidence>
<dbReference type="FunFam" id="3.30.1330.40:FF:000001">
    <property type="entry name" value="L-PSP family endoribonuclease"/>
    <property type="match status" value="1"/>
</dbReference>
<dbReference type="AlphaFoldDB" id="A0AAX2A981"/>
<keyword evidence="5" id="KW-1185">Reference proteome</keyword>
<dbReference type="GO" id="GO:0019239">
    <property type="term" value="F:deaminase activity"/>
    <property type="evidence" value="ECO:0007669"/>
    <property type="project" value="TreeGrafter"/>
</dbReference>
<evidence type="ECO:0000313" key="4">
    <source>
        <dbReference type="Proteomes" id="UP000253850"/>
    </source>
</evidence>
<reference evidence="3 5" key="1">
    <citation type="submission" date="2017-10" db="EMBL/GenBank/DDBJ databases">
        <title>Genomics of the genus Arcobacter.</title>
        <authorList>
            <person name="Perez-Cataluna A."/>
            <person name="Figueras M.J."/>
        </authorList>
    </citation>
    <scope>NUCLEOTIDE SEQUENCE [LARGE SCALE GENOMIC DNA]</scope>
    <source>
        <strain evidence="3 5">CECT 7835</strain>
    </source>
</reference>
<proteinExistence type="inferred from homology"/>